<dbReference type="PANTHER" id="PTHR43884:SF20">
    <property type="entry name" value="ACYL-COA DEHYDROGENASE FADE28"/>
    <property type="match status" value="1"/>
</dbReference>
<evidence type="ECO:0000256" key="1">
    <source>
        <dbReference type="ARBA" id="ARBA00009347"/>
    </source>
</evidence>
<dbReference type="InterPro" id="IPR009075">
    <property type="entry name" value="AcylCo_DH/oxidase_C"/>
</dbReference>
<evidence type="ECO:0000313" key="7">
    <source>
        <dbReference type="Proteomes" id="UP001521181"/>
    </source>
</evidence>
<comment type="similarity">
    <text evidence="1">Belongs to the acyl-CoA dehydrogenase family.</text>
</comment>
<dbReference type="SUPFAM" id="SSF47203">
    <property type="entry name" value="Acyl-CoA dehydrogenase C-terminal domain-like"/>
    <property type="match status" value="1"/>
</dbReference>
<accession>A0ABS8YZ50</accession>
<keyword evidence="4" id="KW-0560">Oxidoreductase</keyword>
<evidence type="ECO:0000256" key="3">
    <source>
        <dbReference type="ARBA" id="ARBA00022827"/>
    </source>
</evidence>
<feature type="domain" description="Acyl-CoA dehydrogenase/oxidase C-terminal" evidence="5">
    <location>
        <begin position="198"/>
        <end position="324"/>
    </location>
</feature>
<name>A0ABS8YZ50_9RHOB</name>
<evidence type="ECO:0000259" key="5">
    <source>
        <dbReference type="Pfam" id="PF00441"/>
    </source>
</evidence>
<keyword evidence="7" id="KW-1185">Reference proteome</keyword>
<dbReference type="Pfam" id="PF00441">
    <property type="entry name" value="Acyl-CoA_dh_1"/>
    <property type="match status" value="1"/>
</dbReference>
<evidence type="ECO:0000256" key="2">
    <source>
        <dbReference type="ARBA" id="ARBA00022630"/>
    </source>
</evidence>
<dbReference type="InterPro" id="IPR009100">
    <property type="entry name" value="AcylCoA_DH/oxidase_NM_dom_sf"/>
</dbReference>
<dbReference type="InterPro" id="IPR036250">
    <property type="entry name" value="AcylCo_DH-like_C"/>
</dbReference>
<dbReference type="Gene3D" id="2.40.110.10">
    <property type="entry name" value="Butyryl-CoA Dehydrogenase, subunit A, domain 2"/>
    <property type="match status" value="1"/>
</dbReference>
<dbReference type="InterPro" id="IPR046373">
    <property type="entry name" value="Acyl-CoA_Oxase/DH_mid-dom_sf"/>
</dbReference>
<organism evidence="6 7">
    <name type="scientific">Rhodobacter flavimaris</name>
    <dbReference type="NCBI Taxonomy" id="2907145"/>
    <lineage>
        <taxon>Bacteria</taxon>
        <taxon>Pseudomonadati</taxon>
        <taxon>Pseudomonadota</taxon>
        <taxon>Alphaproteobacteria</taxon>
        <taxon>Rhodobacterales</taxon>
        <taxon>Rhodobacter group</taxon>
        <taxon>Rhodobacter</taxon>
    </lineage>
</organism>
<proteinExistence type="inferred from homology"/>
<keyword evidence="3" id="KW-0274">FAD</keyword>
<evidence type="ECO:0000313" key="6">
    <source>
        <dbReference type="EMBL" id="MCE5975097.1"/>
    </source>
</evidence>
<evidence type="ECO:0000256" key="4">
    <source>
        <dbReference type="ARBA" id="ARBA00023002"/>
    </source>
</evidence>
<dbReference type="Proteomes" id="UP001521181">
    <property type="component" value="Unassembled WGS sequence"/>
</dbReference>
<sequence>MQFTFTEEQTMLGDSLLRTLARDKTPAALMDLGAGAALLSEADGGFGGTGADILMVFRTLGRALAVSPLLDSVVLGAGVLALAGEGDLAEQASVGAIQVAVALDEPGQRYDGTVGTVARGGLLTGEKTMVSGADTATHLIVSATDGVYLVDGAAQGLTVTSYRLMDGGRAGEVRLADTPARRIGDLTLLARPTAAAILAVCADALGAMEAAAELTTDYLKTRKQFGRPIGSFQALQHRMADLVTEIEQARSAVWNLAGHLDDEDRDRHVAATKSLVGKIARRVAEETVQLHGGIGMTEEYELASIVRRLLAADTRFGDSDHHLERFMALSAA</sequence>
<reference evidence="6 7" key="1">
    <citation type="submission" date="2021-12" db="EMBL/GenBank/DDBJ databases">
        <title>Sinirhodobacter sp. WL0062 is a bacterium isolated from seawater.</title>
        <authorList>
            <person name="Wang L."/>
            <person name="He W."/>
            <person name="Zhang D.-F."/>
        </authorList>
    </citation>
    <scope>NUCLEOTIDE SEQUENCE [LARGE SCALE GENOMIC DNA]</scope>
    <source>
        <strain evidence="6 7">WL0062</strain>
    </source>
</reference>
<dbReference type="PANTHER" id="PTHR43884">
    <property type="entry name" value="ACYL-COA DEHYDROGENASE"/>
    <property type="match status" value="1"/>
</dbReference>
<keyword evidence="2" id="KW-0285">Flavoprotein</keyword>
<gene>
    <name evidence="6" type="ORF">LZA78_16595</name>
</gene>
<dbReference type="RefSeq" id="WP_206894457.1">
    <property type="nucleotide sequence ID" value="NZ_JAJUOS010000017.1"/>
</dbReference>
<protein>
    <submittedName>
        <fullName evidence="6">Acyl-CoA dehydrogenase</fullName>
    </submittedName>
</protein>
<comment type="caution">
    <text evidence="6">The sequence shown here is derived from an EMBL/GenBank/DDBJ whole genome shotgun (WGS) entry which is preliminary data.</text>
</comment>
<dbReference type="EMBL" id="JAJUOS010000017">
    <property type="protein sequence ID" value="MCE5975097.1"/>
    <property type="molecule type" value="Genomic_DNA"/>
</dbReference>
<dbReference type="CDD" id="cd00567">
    <property type="entry name" value="ACAD"/>
    <property type="match status" value="1"/>
</dbReference>
<dbReference type="Gene3D" id="1.20.140.10">
    <property type="entry name" value="Butyryl-CoA Dehydrogenase, subunit A, domain 3"/>
    <property type="match status" value="1"/>
</dbReference>
<dbReference type="SUPFAM" id="SSF56645">
    <property type="entry name" value="Acyl-CoA dehydrogenase NM domain-like"/>
    <property type="match status" value="1"/>
</dbReference>